<dbReference type="Proteomes" id="UP000319462">
    <property type="component" value="Chromosome 16"/>
</dbReference>
<organism evidence="2 3">
    <name type="scientific">Leishmania braziliensis MHOM/BR/75/M2904</name>
    <dbReference type="NCBI Taxonomy" id="420245"/>
    <lineage>
        <taxon>Eukaryota</taxon>
        <taxon>Discoba</taxon>
        <taxon>Euglenozoa</taxon>
        <taxon>Kinetoplastea</taxon>
        <taxon>Metakinetoplastina</taxon>
        <taxon>Trypanosomatida</taxon>
        <taxon>Trypanosomatidae</taxon>
        <taxon>Leishmaniinae</taxon>
        <taxon>Leishmania</taxon>
        <taxon>Leishmania braziliensis species complex</taxon>
    </lineage>
</organism>
<feature type="domain" description="DUF7623" evidence="1">
    <location>
        <begin position="23"/>
        <end position="69"/>
    </location>
</feature>
<protein>
    <submittedName>
        <fullName evidence="2">Hypothetical_protein</fullName>
    </submittedName>
</protein>
<accession>A0A3P3Z2U6</accession>
<dbReference type="Pfam" id="PF24610">
    <property type="entry name" value="DUF7623"/>
    <property type="match status" value="1"/>
</dbReference>
<name>A0A3P3Z2U6_LEIBR</name>
<dbReference type="EMBL" id="LS997615">
    <property type="protein sequence ID" value="SYZ64460.1"/>
    <property type="molecule type" value="Genomic_DNA"/>
</dbReference>
<evidence type="ECO:0000313" key="2">
    <source>
        <dbReference type="EMBL" id="SYZ64460.1"/>
    </source>
</evidence>
<sequence>MRDLASRYPFLRLHEEEGWPEALVADEAFARLAAEHADLACDPKRNAAALRGVEDAMNECGDAVAAALRHAALMRDLASRYPFLRLHEEEGWPEALVADEAFARLAAEHADLALDRRGTPPRCAVWRTR</sequence>
<dbReference type="AlphaFoldDB" id="A0A3P3Z2U6"/>
<gene>
    <name evidence="2" type="ORF">LBRM2904_16.1740</name>
</gene>
<evidence type="ECO:0000313" key="3">
    <source>
        <dbReference type="Proteomes" id="UP000319462"/>
    </source>
</evidence>
<proteinExistence type="predicted"/>
<dbReference type="InterPro" id="IPR056040">
    <property type="entry name" value="DUF7623"/>
</dbReference>
<evidence type="ECO:0000259" key="1">
    <source>
        <dbReference type="Pfam" id="PF24610"/>
    </source>
</evidence>
<reference evidence="2 3" key="1">
    <citation type="submission" date="2018-09" db="EMBL/GenBank/DDBJ databases">
        <authorList>
            <person name="Peiro R."/>
            <person name="Begona"/>
            <person name="Cbmso G."/>
            <person name="Lopez M."/>
            <person name="Gonzalez S."/>
        </authorList>
    </citation>
    <scope>NUCLEOTIDE SEQUENCE [LARGE SCALE GENOMIC DNA]</scope>
</reference>